<protein>
    <submittedName>
        <fullName evidence="1">Uncharacterized protein</fullName>
    </submittedName>
</protein>
<gene>
    <name evidence="1" type="ORF">EXU48_13405</name>
</gene>
<sequence length="140" mass="14627">MAVASLGAEYYQALGCVQSEIGVVDPSNDLAESLSGCAETDYVNADAEQLAGARSDDNTWIASIEAVGDRTLLEFASASYGQIDGVTGAIHWAVVCWSLEVDETQREVGLPTDTECGAVADALCPPKAKEFVVIADLPQG</sequence>
<dbReference type="EMBL" id="SMNA01000006">
    <property type="protein sequence ID" value="TDE92540.1"/>
    <property type="molecule type" value="Genomic_DNA"/>
</dbReference>
<evidence type="ECO:0000313" key="2">
    <source>
        <dbReference type="Proteomes" id="UP000504882"/>
    </source>
</evidence>
<proteinExistence type="predicted"/>
<organism evidence="1 2">
    <name type="scientific">Occultella glacieicola</name>
    <dbReference type="NCBI Taxonomy" id="2518684"/>
    <lineage>
        <taxon>Bacteria</taxon>
        <taxon>Bacillati</taxon>
        <taxon>Actinomycetota</taxon>
        <taxon>Actinomycetes</taxon>
        <taxon>Micrococcales</taxon>
        <taxon>Ruaniaceae</taxon>
        <taxon>Occultella</taxon>
    </lineage>
</organism>
<reference evidence="1 2" key="1">
    <citation type="submission" date="2019-03" db="EMBL/GenBank/DDBJ databases">
        <title>Genomic features of bacteria from cold environments.</title>
        <authorList>
            <person name="Shen L."/>
        </authorList>
    </citation>
    <scope>NUCLEOTIDE SEQUENCE [LARGE SCALE GENOMIC DNA]</scope>
    <source>
        <strain evidence="2">T3246-1</strain>
    </source>
</reference>
<comment type="caution">
    <text evidence="1">The sequence shown here is derived from an EMBL/GenBank/DDBJ whole genome shotgun (WGS) entry which is preliminary data.</text>
</comment>
<name>A0ABY2E307_9MICO</name>
<dbReference type="RefSeq" id="WP_133108170.1">
    <property type="nucleotide sequence ID" value="NZ_SMNA01000006.1"/>
</dbReference>
<accession>A0ABY2E307</accession>
<evidence type="ECO:0000313" key="1">
    <source>
        <dbReference type="EMBL" id="TDE92540.1"/>
    </source>
</evidence>
<keyword evidence="2" id="KW-1185">Reference proteome</keyword>
<dbReference type="Proteomes" id="UP000504882">
    <property type="component" value="Unassembled WGS sequence"/>
</dbReference>